<proteinExistence type="predicted"/>
<gene>
    <name evidence="1" type="ORF">M0O54_07410</name>
</gene>
<sequence length="222" mass="25343">MNNVIVFFPRRNGLSHKVSLQDVKQRLINLTGDVELKKVDQMLGIDFESLPHDELIKLARSGATELLNSEARHSLTKQSIELVSRFLQRRSKEEWKKYNDSMTFDLEAAAKARAFEESNDILPEIAESQSIKSFEPIEDYPIYSVIGLDLELNEPHLILGDDYLMVSECFHTNSAKEAHEKLQQFKDAFPKAMITNNAIISIEYLGFKKKQIDSKLGVNNKG</sequence>
<reference evidence="1" key="1">
    <citation type="submission" date="2022-12" db="EMBL/GenBank/DDBJ databases">
        <title>Acinetobacter lactucae: Emerging opportunistic pathogenic species of genus Acinetobacter isolated from immunocompromised patients in clinical settings of India.</title>
        <authorList>
            <person name="Amar A.K."/>
            <person name="Sawant A.R."/>
            <person name="Meera M."/>
            <person name="Tomar A."/>
            <person name="Sistla S."/>
            <person name="Prashanth K."/>
        </authorList>
    </citation>
    <scope>NUCLEOTIDE SEQUENCE</scope>
    <source>
        <strain evidence="1">PKAL1828C</strain>
    </source>
</reference>
<organism evidence="1 2">
    <name type="scientific">Acinetobacter lactucae</name>
    <dbReference type="NCBI Taxonomy" id="1785128"/>
    <lineage>
        <taxon>Bacteria</taxon>
        <taxon>Pseudomonadati</taxon>
        <taxon>Pseudomonadota</taxon>
        <taxon>Gammaproteobacteria</taxon>
        <taxon>Moraxellales</taxon>
        <taxon>Moraxellaceae</taxon>
        <taxon>Acinetobacter</taxon>
        <taxon>Acinetobacter calcoaceticus/baumannii complex</taxon>
    </lineage>
</organism>
<evidence type="ECO:0000313" key="2">
    <source>
        <dbReference type="Proteomes" id="UP001150055"/>
    </source>
</evidence>
<accession>A0AB35K371</accession>
<dbReference type="AlphaFoldDB" id="A0AB35K371"/>
<name>A0AB35K371_9GAMM</name>
<comment type="caution">
    <text evidence="1">The sequence shown here is derived from an EMBL/GenBank/DDBJ whole genome shotgun (WGS) entry which is preliminary data.</text>
</comment>
<evidence type="ECO:0000313" key="1">
    <source>
        <dbReference type="EMBL" id="MDD9319951.1"/>
    </source>
</evidence>
<dbReference type="Proteomes" id="UP001150055">
    <property type="component" value="Unassembled WGS sequence"/>
</dbReference>
<dbReference type="EMBL" id="JALNTG010000020">
    <property type="protein sequence ID" value="MDD9319951.1"/>
    <property type="molecule type" value="Genomic_DNA"/>
</dbReference>
<protein>
    <submittedName>
        <fullName evidence="1">Uncharacterized protein</fullName>
    </submittedName>
</protein>